<dbReference type="SUPFAM" id="SSF53474">
    <property type="entry name" value="alpha/beta-Hydrolases"/>
    <property type="match status" value="1"/>
</dbReference>
<protein>
    <recommendedName>
        <fullName evidence="3">Triacylglycerol lipase</fullName>
    </recommendedName>
</protein>
<gene>
    <name evidence="1" type="ORF">OSB04_025431</name>
</gene>
<evidence type="ECO:0000313" key="2">
    <source>
        <dbReference type="Proteomes" id="UP001172457"/>
    </source>
</evidence>
<name>A0AA38SPP5_9ASTR</name>
<dbReference type="PANTHER" id="PTHR31479">
    <property type="entry name" value="ALPHA/BETA-HYDROLASES SUPERFAMILY PROTEIN"/>
    <property type="match status" value="1"/>
</dbReference>
<reference evidence="1" key="1">
    <citation type="submission" date="2023-03" db="EMBL/GenBank/DDBJ databases">
        <title>Chromosome-scale reference genome and RAD-based genetic map of yellow starthistle (Centaurea solstitialis) reveal putative structural variation and QTLs associated with invader traits.</title>
        <authorList>
            <person name="Reatini B."/>
            <person name="Cang F.A."/>
            <person name="Jiang Q."/>
            <person name="Mckibben M.T.W."/>
            <person name="Barker M.S."/>
            <person name="Rieseberg L.H."/>
            <person name="Dlugosch K.M."/>
        </authorList>
    </citation>
    <scope>NUCLEOTIDE SEQUENCE</scope>
    <source>
        <strain evidence="1">CAN-66</strain>
        <tissue evidence="1">Leaf</tissue>
    </source>
</reference>
<dbReference type="EMBL" id="JARYMX010000006">
    <property type="protein sequence ID" value="KAJ9545724.1"/>
    <property type="molecule type" value="Genomic_DNA"/>
</dbReference>
<dbReference type="AlphaFoldDB" id="A0AA38SPP5"/>
<keyword evidence="2" id="KW-1185">Reference proteome</keyword>
<dbReference type="InterPro" id="IPR029058">
    <property type="entry name" value="AB_hydrolase_fold"/>
</dbReference>
<evidence type="ECO:0008006" key="3">
    <source>
        <dbReference type="Google" id="ProtNLM"/>
    </source>
</evidence>
<dbReference type="Proteomes" id="UP001172457">
    <property type="component" value="Chromosome 6"/>
</dbReference>
<evidence type="ECO:0000313" key="1">
    <source>
        <dbReference type="EMBL" id="KAJ9545724.1"/>
    </source>
</evidence>
<dbReference type="Gene3D" id="3.40.50.1820">
    <property type="entry name" value="alpha/beta hydrolase"/>
    <property type="match status" value="1"/>
</dbReference>
<proteinExistence type="predicted"/>
<comment type="caution">
    <text evidence="1">The sequence shown here is derived from an EMBL/GenBank/DDBJ whole genome shotgun (WGS) entry which is preliminary data.</text>
</comment>
<sequence length="346" mass="39533">MAMASPREIFDQSGPLHLLNSFDWRNTFHRRSLAASLVKGVYILERDRQRGSHWHDARAPPWWERFHFHLNHALVDDSDSSYFGAVFELKHLPPVFDQFGPHPPRFVVAFRGTITGSLTRSDDTKLNIKCVFDKLEESSRFRAAFEAVWNIVAVAGPSNVWLAGHSLGASIAMLVGRNMAKSRFRLETYLFNPPFVSIPIEKLIKNETLKHGVRIAGSLVTAGIATAINRGRKDPGEDPFVVLSEWMPYLFVNPSDPICCEYIGYFEHREKMEGMGAGKIERIATRYSIGSLVSGAMRRESEPLHLLPTAYVTVNRSPSEDFKQAHGIHQWWQHHFQWQSKLYKFN</sequence>
<dbReference type="PANTHER" id="PTHR31479:SF4">
    <property type="entry name" value="FUNGAL LIPASE-LIKE DOMAIN-CONTAINING PROTEIN"/>
    <property type="match status" value="1"/>
</dbReference>
<accession>A0AA38SPP5</accession>
<organism evidence="1 2">
    <name type="scientific">Centaurea solstitialis</name>
    <name type="common">yellow star-thistle</name>
    <dbReference type="NCBI Taxonomy" id="347529"/>
    <lineage>
        <taxon>Eukaryota</taxon>
        <taxon>Viridiplantae</taxon>
        <taxon>Streptophyta</taxon>
        <taxon>Embryophyta</taxon>
        <taxon>Tracheophyta</taxon>
        <taxon>Spermatophyta</taxon>
        <taxon>Magnoliopsida</taxon>
        <taxon>eudicotyledons</taxon>
        <taxon>Gunneridae</taxon>
        <taxon>Pentapetalae</taxon>
        <taxon>asterids</taxon>
        <taxon>campanulids</taxon>
        <taxon>Asterales</taxon>
        <taxon>Asteraceae</taxon>
        <taxon>Carduoideae</taxon>
        <taxon>Cardueae</taxon>
        <taxon>Centaureinae</taxon>
        <taxon>Centaurea</taxon>
    </lineage>
</organism>